<gene>
    <name evidence="2" type="ORF">GCM10008967_37290</name>
</gene>
<evidence type="ECO:0000256" key="1">
    <source>
        <dbReference type="SAM" id="Phobius"/>
    </source>
</evidence>
<sequence>MHPITVIEIMISTIFVAGLFIIAFLLPYRMRKKSIITVSFITLLLLLFFAVRPFWIDYQVSLKTEKLNQYLEENYPGEVWEIRRQVGRQYNPYHLKVTFENEKDWTYTYYVGDDQICQTVWSPPDGMGPIDGKHFEYSGCK</sequence>
<reference evidence="3" key="1">
    <citation type="journal article" date="2019" name="Int. J. Syst. Evol. Microbiol.">
        <title>The Global Catalogue of Microorganisms (GCM) 10K type strain sequencing project: providing services to taxonomists for standard genome sequencing and annotation.</title>
        <authorList>
            <consortium name="The Broad Institute Genomics Platform"/>
            <consortium name="The Broad Institute Genome Sequencing Center for Infectious Disease"/>
            <person name="Wu L."/>
            <person name="Ma J."/>
        </authorList>
    </citation>
    <scope>NUCLEOTIDE SEQUENCE [LARGE SCALE GENOMIC DNA]</scope>
    <source>
        <strain evidence="3">JCM 9731</strain>
    </source>
</reference>
<evidence type="ECO:0000313" key="3">
    <source>
        <dbReference type="Proteomes" id="UP001500782"/>
    </source>
</evidence>
<keyword evidence="3" id="KW-1185">Reference proteome</keyword>
<proteinExistence type="predicted"/>
<protein>
    <recommendedName>
        <fullName evidence="4">DUF3139 domain-containing protein</fullName>
    </recommendedName>
</protein>
<feature type="transmembrane region" description="Helical" evidence="1">
    <location>
        <begin position="35"/>
        <end position="55"/>
    </location>
</feature>
<dbReference type="EMBL" id="BAAADJ010000062">
    <property type="protein sequence ID" value="GAA0343388.1"/>
    <property type="molecule type" value="Genomic_DNA"/>
</dbReference>
<keyword evidence="1" id="KW-0472">Membrane</keyword>
<evidence type="ECO:0000313" key="2">
    <source>
        <dbReference type="EMBL" id="GAA0343388.1"/>
    </source>
</evidence>
<keyword evidence="1" id="KW-0812">Transmembrane</keyword>
<comment type="caution">
    <text evidence="2">The sequence shown here is derived from an EMBL/GenBank/DDBJ whole genome shotgun (WGS) entry which is preliminary data.</text>
</comment>
<accession>A0ABP3GE73</accession>
<keyword evidence="1" id="KW-1133">Transmembrane helix</keyword>
<feature type="transmembrane region" description="Helical" evidence="1">
    <location>
        <begin position="6"/>
        <end position="28"/>
    </location>
</feature>
<dbReference type="RefSeq" id="WP_343802570.1">
    <property type="nucleotide sequence ID" value="NZ_BAAADJ010000062.1"/>
</dbReference>
<dbReference type="Proteomes" id="UP001500782">
    <property type="component" value="Unassembled WGS sequence"/>
</dbReference>
<organism evidence="2 3">
    <name type="scientific">Bacillus carboniphilus</name>
    <dbReference type="NCBI Taxonomy" id="86663"/>
    <lineage>
        <taxon>Bacteria</taxon>
        <taxon>Bacillati</taxon>
        <taxon>Bacillota</taxon>
        <taxon>Bacilli</taxon>
        <taxon>Bacillales</taxon>
        <taxon>Bacillaceae</taxon>
        <taxon>Bacillus</taxon>
    </lineage>
</organism>
<evidence type="ECO:0008006" key="4">
    <source>
        <dbReference type="Google" id="ProtNLM"/>
    </source>
</evidence>
<name>A0ABP3GE73_9BACI</name>